<feature type="domain" description="SnoaL-like" evidence="1">
    <location>
        <begin position="26"/>
        <end position="135"/>
    </location>
</feature>
<dbReference type="SUPFAM" id="SSF54427">
    <property type="entry name" value="NTF2-like"/>
    <property type="match status" value="1"/>
</dbReference>
<dbReference type="OrthoDB" id="953853at2"/>
<dbReference type="STRING" id="1231391.GCA_000308195_00360"/>
<dbReference type="Gene3D" id="3.10.450.50">
    <property type="match status" value="1"/>
</dbReference>
<evidence type="ECO:0000259" key="1">
    <source>
        <dbReference type="Pfam" id="PF13474"/>
    </source>
</evidence>
<sequence>MNNNPDQQAKSSSPSTPDQGGTTLHALLGLWQAAFDNHDAEAIAGLFAPDVLFQGLAPTLLSGRDAVLNYYRRVPAGTSALIEDIEAISLTPDIVSGHAKVTFVEADRRLRPVCLSITAQKLTGQWLIKSYHASALPDDGKA</sequence>
<reference evidence="2 3" key="1">
    <citation type="submission" date="2018-04" db="EMBL/GenBank/DDBJ databases">
        <title>Genomic Encyclopedia of Type Strains, Phase IV (KMG-IV): sequencing the most valuable type-strain genomes for metagenomic binning, comparative biology and taxonomic classification.</title>
        <authorList>
            <person name="Goeker M."/>
        </authorList>
    </citation>
    <scope>NUCLEOTIDE SEQUENCE [LARGE SCALE GENOMIC DNA]</scope>
    <source>
        <strain evidence="2 3">DSM 10065</strain>
    </source>
</reference>
<evidence type="ECO:0000313" key="3">
    <source>
        <dbReference type="Proteomes" id="UP000246145"/>
    </source>
</evidence>
<keyword evidence="3" id="KW-1185">Reference proteome</keyword>
<dbReference type="Proteomes" id="UP000246145">
    <property type="component" value="Unassembled WGS sequence"/>
</dbReference>
<dbReference type="RefSeq" id="WP_017522738.1">
    <property type="nucleotide sequence ID" value="NZ_JACCEX010000003.1"/>
</dbReference>
<accession>A0A2U1CLD1</accession>
<evidence type="ECO:0000313" key="2">
    <source>
        <dbReference type="EMBL" id="PVY61816.1"/>
    </source>
</evidence>
<dbReference type="InterPro" id="IPR011944">
    <property type="entry name" value="Steroid_delta5-4_isomerase"/>
</dbReference>
<organism evidence="2 3">
    <name type="scientific">Pusillimonas noertemannii</name>
    <dbReference type="NCBI Taxonomy" id="305977"/>
    <lineage>
        <taxon>Bacteria</taxon>
        <taxon>Pseudomonadati</taxon>
        <taxon>Pseudomonadota</taxon>
        <taxon>Betaproteobacteria</taxon>
        <taxon>Burkholderiales</taxon>
        <taxon>Alcaligenaceae</taxon>
        <taxon>Pusillimonas</taxon>
    </lineage>
</organism>
<protein>
    <submittedName>
        <fullName evidence="2">Uncharacterized protein (TIGR02246 family)</fullName>
    </submittedName>
</protein>
<proteinExistence type="predicted"/>
<name>A0A2U1CLD1_9BURK</name>
<dbReference type="EMBL" id="QEKO01000003">
    <property type="protein sequence ID" value="PVY61816.1"/>
    <property type="molecule type" value="Genomic_DNA"/>
</dbReference>
<comment type="caution">
    <text evidence="2">The sequence shown here is derived from an EMBL/GenBank/DDBJ whole genome shotgun (WGS) entry which is preliminary data.</text>
</comment>
<gene>
    <name evidence="2" type="ORF">C7440_2549</name>
</gene>
<dbReference type="NCBIfam" id="TIGR02246">
    <property type="entry name" value="SgcJ/EcaC family oxidoreductase"/>
    <property type="match status" value="1"/>
</dbReference>
<dbReference type="InterPro" id="IPR037401">
    <property type="entry name" value="SnoaL-like"/>
</dbReference>
<dbReference type="Pfam" id="PF13474">
    <property type="entry name" value="SnoaL_3"/>
    <property type="match status" value="1"/>
</dbReference>
<dbReference type="InterPro" id="IPR032710">
    <property type="entry name" value="NTF2-like_dom_sf"/>
</dbReference>
<dbReference type="AlphaFoldDB" id="A0A2U1CLD1"/>